<name>I3SPM7_LOTJA</name>
<evidence type="ECO:0000313" key="1">
    <source>
        <dbReference type="EMBL" id="AFK42219.1"/>
    </source>
</evidence>
<organism evidence="1">
    <name type="scientific">Lotus japonicus</name>
    <name type="common">Lotus corniculatus var. japonicus</name>
    <dbReference type="NCBI Taxonomy" id="34305"/>
    <lineage>
        <taxon>Eukaryota</taxon>
        <taxon>Viridiplantae</taxon>
        <taxon>Streptophyta</taxon>
        <taxon>Embryophyta</taxon>
        <taxon>Tracheophyta</taxon>
        <taxon>Spermatophyta</taxon>
        <taxon>Magnoliopsida</taxon>
        <taxon>eudicotyledons</taxon>
        <taxon>Gunneridae</taxon>
        <taxon>Pentapetalae</taxon>
        <taxon>rosids</taxon>
        <taxon>fabids</taxon>
        <taxon>Fabales</taxon>
        <taxon>Fabaceae</taxon>
        <taxon>Papilionoideae</taxon>
        <taxon>50 kb inversion clade</taxon>
        <taxon>NPAAA clade</taxon>
        <taxon>Hologalegina</taxon>
        <taxon>robinioid clade</taxon>
        <taxon>Loteae</taxon>
        <taxon>Lotus</taxon>
    </lineage>
</organism>
<accession>I3SPM7</accession>
<reference evidence="1" key="1">
    <citation type="submission" date="2012-05" db="EMBL/GenBank/DDBJ databases">
        <authorList>
            <person name="Krishnakumar V."/>
            <person name="Cheung F."/>
            <person name="Xiao Y."/>
            <person name="Chan A."/>
            <person name="Moskal W.A."/>
            <person name="Town C.D."/>
        </authorList>
    </citation>
    <scope>NUCLEOTIDE SEQUENCE</scope>
</reference>
<protein>
    <submittedName>
        <fullName evidence="1">Uncharacterized protein</fullName>
    </submittedName>
</protein>
<dbReference type="EMBL" id="BT142425">
    <property type="protein sequence ID" value="AFK42219.1"/>
    <property type="molecule type" value="mRNA"/>
</dbReference>
<sequence>MRWLMVGLNGLLRMFLYKRWLAWFPRVLNHTK</sequence>
<dbReference type="AlphaFoldDB" id="I3SPM7"/>
<proteinExistence type="evidence at transcript level"/>